<organism evidence="3 4">
    <name type="scientific">Macrolepiota fuliginosa MF-IS2</name>
    <dbReference type="NCBI Taxonomy" id="1400762"/>
    <lineage>
        <taxon>Eukaryota</taxon>
        <taxon>Fungi</taxon>
        <taxon>Dikarya</taxon>
        <taxon>Basidiomycota</taxon>
        <taxon>Agaricomycotina</taxon>
        <taxon>Agaricomycetes</taxon>
        <taxon>Agaricomycetidae</taxon>
        <taxon>Agaricales</taxon>
        <taxon>Agaricineae</taxon>
        <taxon>Agaricaceae</taxon>
        <taxon>Macrolepiota</taxon>
    </lineage>
</organism>
<dbReference type="Pfam" id="PF08593">
    <property type="entry name" value="Mug135_C"/>
    <property type="match status" value="1"/>
</dbReference>
<sequence length="96" mass="10811">MEALEKTLQRVARLTAILYNESCTNGDCAGFEVVLFPNGEDPTLAPHDLPPLTSKEAIRNLTEMQKRAYYQGYYPGGYDQNEERTARICEAIGIRL</sequence>
<dbReference type="AlphaFoldDB" id="A0A9P6C5U2"/>
<keyword evidence="4" id="KW-1185">Reference proteome</keyword>
<dbReference type="EMBL" id="MU151127">
    <property type="protein sequence ID" value="KAF9449558.1"/>
    <property type="molecule type" value="Genomic_DNA"/>
</dbReference>
<gene>
    <name evidence="3" type="ORF">P691DRAFT_812221</name>
</gene>
<proteinExistence type="inferred from homology"/>
<name>A0A9P6C5U2_9AGAR</name>
<accession>A0A9P6C5U2</accession>
<feature type="domain" description="Mug135-like C-terminal" evidence="2">
    <location>
        <begin position="18"/>
        <end position="95"/>
    </location>
</feature>
<dbReference type="InterPro" id="IPR013902">
    <property type="entry name" value="Mug135-like_C"/>
</dbReference>
<evidence type="ECO:0000313" key="3">
    <source>
        <dbReference type="EMBL" id="KAF9449558.1"/>
    </source>
</evidence>
<dbReference type="Proteomes" id="UP000807342">
    <property type="component" value="Unassembled WGS sequence"/>
</dbReference>
<evidence type="ECO:0000256" key="1">
    <source>
        <dbReference type="ARBA" id="ARBA00005788"/>
    </source>
</evidence>
<protein>
    <recommendedName>
        <fullName evidence="2">Mug135-like C-terminal domain-containing protein</fullName>
    </recommendedName>
</protein>
<evidence type="ECO:0000313" key="4">
    <source>
        <dbReference type="Proteomes" id="UP000807342"/>
    </source>
</evidence>
<comment type="similarity">
    <text evidence="1">Belongs to the UPF0612 family.</text>
</comment>
<evidence type="ECO:0000259" key="2">
    <source>
        <dbReference type="Pfam" id="PF08593"/>
    </source>
</evidence>
<comment type="caution">
    <text evidence="3">The sequence shown here is derived from an EMBL/GenBank/DDBJ whole genome shotgun (WGS) entry which is preliminary data.</text>
</comment>
<dbReference type="OrthoDB" id="3230244at2759"/>
<reference evidence="3" key="1">
    <citation type="submission" date="2020-11" db="EMBL/GenBank/DDBJ databases">
        <authorList>
            <consortium name="DOE Joint Genome Institute"/>
            <person name="Ahrendt S."/>
            <person name="Riley R."/>
            <person name="Andreopoulos W."/>
            <person name="Labutti K."/>
            <person name="Pangilinan J."/>
            <person name="Ruiz-Duenas F.J."/>
            <person name="Barrasa J.M."/>
            <person name="Sanchez-Garcia M."/>
            <person name="Camarero S."/>
            <person name="Miyauchi S."/>
            <person name="Serrano A."/>
            <person name="Linde D."/>
            <person name="Babiker R."/>
            <person name="Drula E."/>
            <person name="Ayuso-Fernandez I."/>
            <person name="Pacheco R."/>
            <person name="Padilla G."/>
            <person name="Ferreira P."/>
            <person name="Barriuso J."/>
            <person name="Kellner H."/>
            <person name="Castanera R."/>
            <person name="Alfaro M."/>
            <person name="Ramirez L."/>
            <person name="Pisabarro A.G."/>
            <person name="Kuo A."/>
            <person name="Tritt A."/>
            <person name="Lipzen A."/>
            <person name="He G."/>
            <person name="Yan M."/>
            <person name="Ng V."/>
            <person name="Cullen D."/>
            <person name="Martin F."/>
            <person name="Rosso M.-N."/>
            <person name="Henrissat B."/>
            <person name="Hibbett D."/>
            <person name="Martinez A.T."/>
            <person name="Grigoriev I.V."/>
        </authorList>
    </citation>
    <scope>NUCLEOTIDE SEQUENCE</scope>
    <source>
        <strain evidence="3">MF-IS2</strain>
    </source>
</reference>